<proteinExistence type="predicted"/>
<reference evidence="1" key="1">
    <citation type="submission" date="2024-03" db="EMBL/GenBank/DDBJ databases">
        <title>Deinococcus weizhi sp. nov., isolated from human skin.</title>
        <authorList>
            <person name="Wei Z."/>
            <person name="Tian F."/>
            <person name="Yang C."/>
            <person name="Xin L.T."/>
            <person name="Wen Z.J."/>
            <person name="Lan K.C."/>
            <person name="Yu L."/>
            <person name="Zhe W."/>
            <person name="Dan F.D."/>
            <person name="Jun W."/>
            <person name="Rui Z."/>
            <person name="Yong X.J."/>
            <person name="Ting Y."/>
            <person name="Wei X."/>
            <person name="Xu Z.G."/>
            <person name="Xin Z."/>
            <person name="Dong F.G."/>
            <person name="Ni X.M."/>
            <person name="Zheng M.G."/>
            <person name="Chun Y."/>
            <person name="Qian W.X."/>
        </authorList>
    </citation>
    <scope>NUCLEOTIDE SEQUENCE</scope>
    <source>
        <strain evidence="1">VB142</strain>
    </source>
</reference>
<dbReference type="AlphaFoldDB" id="A0AAU6Q777"/>
<sequence>MRILLSTQNQKTVSLELTPEQAEILGLGEGPAGQAMQVTLTTQPQAVRPELLEQLESLLDEQAGLYERLSNA</sequence>
<organism evidence="1">
    <name type="scientific">Deinococcus sp. VB142</name>
    <dbReference type="NCBI Taxonomy" id="3112952"/>
    <lineage>
        <taxon>Bacteria</taxon>
        <taxon>Thermotogati</taxon>
        <taxon>Deinococcota</taxon>
        <taxon>Deinococci</taxon>
        <taxon>Deinococcales</taxon>
        <taxon>Deinococcaceae</taxon>
        <taxon>Deinococcus</taxon>
    </lineage>
</organism>
<dbReference type="RefSeq" id="WP_339097588.1">
    <property type="nucleotide sequence ID" value="NZ_CP149783.1"/>
</dbReference>
<dbReference type="EMBL" id="CP149783">
    <property type="protein sequence ID" value="WYF46150.1"/>
    <property type="molecule type" value="Genomic_DNA"/>
</dbReference>
<accession>A0AAU6Q777</accession>
<evidence type="ECO:0000313" key="1">
    <source>
        <dbReference type="EMBL" id="WYF46150.1"/>
    </source>
</evidence>
<protein>
    <submittedName>
        <fullName evidence="1">Uncharacterized protein</fullName>
    </submittedName>
</protein>
<name>A0AAU6Q777_9DEIO</name>
<gene>
    <name evidence="1" type="ORF">WDJ50_17180</name>
</gene>